<proteinExistence type="predicted"/>
<sequence>MLKAGHFDSKIRMRVKYISICVHVALQRLNYLPPSPSAQVLSECVQALNKLHPLPRSLLQQEIGLANALVVLSSAAEDGEIEATFKTHCVVTTKTIVVNGIFHTGRATNVVSFMLLAIEFLCVPAANRATESVFEKQETPAVERELSHETQFVAIQLYG</sequence>
<dbReference type="Proteomes" id="UP001153148">
    <property type="component" value="Unassembled WGS sequence"/>
</dbReference>
<protein>
    <submittedName>
        <fullName evidence="1">Uncharacterized protein</fullName>
    </submittedName>
</protein>
<reference evidence="1" key="1">
    <citation type="submission" date="2021-03" db="EMBL/GenBank/DDBJ databases">
        <authorList>
            <person name="Tran Van P."/>
        </authorList>
    </citation>
    <scope>NUCLEOTIDE SEQUENCE</scope>
</reference>
<dbReference type="EMBL" id="CAJPIN010000136">
    <property type="protein sequence ID" value="CAG2053105.1"/>
    <property type="molecule type" value="Genomic_DNA"/>
</dbReference>
<organism evidence="1 2">
    <name type="scientific">Timema podura</name>
    <name type="common">Walking stick</name>
    <dbReference type="NCBI Taxonomy" id="61482"/>
    <lineage>
        <taxon>Eukaryota</taxon>
        <taxon>Metazoa</taxon>
        <taxon>Ecdysozoa</taxon>
        <taxon>Arthropoda</taxon>
        <taxon>Hexapoda</taxon>
        <taxon>Insecta</taxon>
        <taxon>Pterygota</taxon>
        <taxon>Neoptera</taxon>
        <taxon>Polyneoptera</taxon>
        <taxon>Phasmatodea</taxon>
        <taxon>Timematodea</taxon>
        <taxon>Timematoidea</taxon>
        <taxon>Timematidae</taxon>
        <taxon>Timema</taxon>
    </lineage>
</organism>
<accession>A0ABN7NI64</accession>
<evidence type="ECO:0000313" key="2">
    <source>
        <dbReference type="Proteomes" id="UP001153148"/>
    </source>
</evidence>
<name>A0ABN7NI64_TIMPD</name>
<gene>
    <name evidence="1" type="ORF">TPAB3V08_LOCUS186</name>
</gene>
<evidence type="ECO:0000313" key="1">
    <source>
        <dbReference type="EMBL" id="CAG2053105.1"/>
    </source>
</evidence>
<comment type="caution">
    <text evidence="1">The sequence shown here is derived from an EMBL/GenBank/DDBJ whole genome shotgun (WGS) entry which is preliminary data.</text>
</comment>
<keyword evidence="2" id="KW-1185">Reference proteome</keyword>